<sequence>MRSFVIPEGFDGMSVKDFLRRDGISLSLWRKIKQSGSVEVNGLPAAPRTPLKAGDVIRVIWPVANDLAPIPLDLVIRYEDDYLLVVDKPPGLLVHPVSLSQETTLANGIINYFQTKGLSCGFHPVNRLDRNTSGLVLIAKAPDVHHLLNQRFPLISKEYLAIVSGVPYPLSGIIEAAISRCPDSIIKRMVNPGGQSSITAFQVVHVLTNNIASLVKLSLKTGRTHQIRVHMSHIGHPLLGDDLYGGSTELISRQALHASRLVFPHPVSRQSLSIESPLPDDICALLTRLSNNW</sequence>
<dbReference type="InterPro" id="IPR050188">
    <property type="entry name" value="RluA_PseudoU_synthase"/>
</dbReference>
<dbReference type="GO" id="GO:0000455">
    <property type="term" value="P:enzyme-directed rRNA pseudouridine synthesis"/>
    <property type="evidence" value="ECO:0007669"/>
    <property type="project" value="TreeGrafter"/>
</dbReference>
<evidence type="ECO:0000313" key="7">
    <source>
        <dbReference type="EMBL" id="BBB92626.1"/>
    </source>
</evidence>
<keyword evidence="5 7" id="KW-0413">Isomerase</keyword>
<dbReference type="NCBIfam" id="TIGR00005">
    <property type="entry name" value="rluA_subfam"/>
    <property type="match status" value="1"/>
</dbReference>
<proteinExistence type="inferred from homology"/>
<dbReference type="InterPro" id="IPR020103">
    <property type="entry name" value="PsdUridine_synth_cat_dom_sf"/>
</dbReference>
<dbReference type="Proteomes" id="UP000276437">
    <property type="component" value="Chromosome"/>
</dbReference>
<dbReference type="InterPro" id="IPR006224">
    <property type="entry name" value="PsdUridine_synth_RluA-like_CS"/>
</dbReference>
<dbReference type="OrthoDB" id="9807829at2"/>
<dbReference type="PROSITE" id="PS50889">
    <property type="entry name" value="S4"/>
    <property type="match status" value="1"/>
</dbReference>
<evidence type="ECO:0000313" key="8">
    <source>
        <dbReference type="Proteomes" id="UP000276437"/>
    </source>
</evidence>
<dbReference type="EC" id="5.4.99.-" evidence="5"/>
<dbReference type="PANTHER" id="PTHR21600">
    <property type="entry name" value="MITOCHONDRIAL RNA PSEUDOURIDINE SYNTHASE"/>
    <property type="match status" value="1"/>
</dbReference>
<dbReference type="Gene3D" id="3.30.2350.10">
    <property type="entry name" value="Pseudouridine synthase"/>
    <property type="match status" value="1"/>
</dbReference>
<evidence type="ECO:0000256" key="4">
    <source>
        <dbReference type="PROSITE-ProRule" id="PRU00182"/>
    </source>
</evidence>
<name>A0A348ANH8_9FIRM</name>
<evidence type="ECO:0000256" key="5">
    <source>
        <dbReference type="RuleBase" id="RU362028"/>
    </source>
</evidence>
<accession>A0A348ANH8</accession>
<dbReference type="InterPro" id="IPR006145">
    <property type="entry name" value="PsdUridine_synth_RsuA/RluA"/>
</dbReference>
<evidence type="ECO:0000256" key="2">
    <source>
        <dbReference type="ARBA" id="ARBA00010876"/>
    </source>
</evidence>
<dbReference type="CDD" id="cd02869">
    <property type="entry name" value="PseudoU_synth_RluA_like"/>
    <property type="match status" value="1"/>
</dbReference>
<protein>
    <recommendedName>
        <fullName evidence="5">Pseudouridine synthase</fullName>
        <ecNumber evidence="5">5.4.99.-</ecNumber>
    </recommendedName>
</protein>
<dbReference type="EMBL" id="AP018449">
    <property type="protein sequence ID" value="BBB92626.1"/>
    <property type="molecule type" value="Genomic_DNA"/>
</dbReference>
<keyword evidence="8" id="KW-1185">Reference proteome</keyword>
<feature type="active site" evidence="3">
    <location>
        <position position="129"/>
    </location>
</feature>
<dbReference type="PANTHER" id="PTHR21600:SF35">
    <property type="entry name" value="PSEUDOURIDINE SYNTHASE"/>
    <property type="match status" value="1"/>
</dbReference>
<reference evidence="7 8" key="1">
    <citation type="journal article" date="2018" name="Int. J. Syst. Evol. Microbiol.">
        <title>Methylomusa anaerophila gen. nov., sp. nov., an anaerobic methanol-utilizing bacterium isolated from a microbial fuel cell.</title>
        <authorList>
            <person name="Amano N."/>
            <person name="Yamamuro A."/>
            <person name="Miyahara M."/>
            <person name="Kouzuma A."/>
            <person name="Abe T."/>
            <person name="Watanabe K."/>
        </authorList>
    </citation>
    <scope>NUCLEOTIDE SEQUENCE [LARGE SCALE GENOMIC DNA]</scope>
    <source>
        <strain evidence="7 8">MMFC1</strain>
    </source>
</reference>
<dbReference type="RefSeq" id="WP_126309568.1">
    <property type="nucleotide sequence ID" value="NZ_AP018449.1"/>
</dbReference>
<evidence type="ECO:0000259" key="6">
    <source>
        <dbReference type="Pfam" id="PF00849"/>
    </source>
</evidence>
<evidence type="ECO:0000256" key="1">
    <source>
        <dbReference type="ARBA" id="ARBA00000073"/>
    </source>
</evidence>
<feature type="domain" description="Pseudouridine synthase RsuA/RluA-like" evidence="6">
    <location>
        <begin position="82"/>
        <end position="233"/>
    </location>
</feature>
<dbReference type="KEGG" id="mana:MAMMFC1_03321"/>
<dbReference type="InterPro" id="IPR006225">
    <property type="entry name" value="PsdUridine_synth_RluC/D"/>
</dbReference>
<comment type="similarity">
    <text evidence="2 5">Belongs to the pseudouridine synthase RluA family.</text>
</comment>
<dbReference type="Pfam" id="PF00849">
    <property type="entry name" value="PseudoU_synth_2"/>
    <property type="match status" value="1"/>
</dbReference>
<dbReference type="AlphaFoldDB" id="A0A348ANH8"/>
<organism evidence="7 8">
    <name type="scientific">Methylomusa anaerophila</name>
    <dbReference type="NCBI Taxonomy" id="1930071"/>
    <lineage>
        <taxon>Bacteria</taxon>
        <taxon>Bacillati</taxon>
        <taxon>Bacillota</taxon>
        <taxon>Negativicutes</taxon>
        <taxon>Selenomonadales</taxon>
        <taxon>Sporomusaceae</taxon>
        <taxon>Methylomusa</taxon>
    </lineage>
</organism>
<dbReference type="SUPFAM" id="SSF55120">
    <property type="entry name" value="Pseudouridine synthase"/>
    <property type="match status" value="1"/>
</dbReference>
<dbReference type="GO" id="GO:0009982">
    <property type="term" value="F:pseudouridine synthase activity"/>
    <property type="evidence" value="ECO:0007669"/>
    <property type="project" value="InterPro"/>
</dbReference>
<gene>
    <name evidence="7" type="primary">rluD_2</name>
    <name evidence="7" type="ORF">MAMMFC1_03321</name>
</gene>
<dbReference type="PROSITE" id="PS01129">
    <property type="entry name" value="PSI_RLU"/>
    <property type="match status" value="1"/>
</dbReference>
<dbReference type="GO" id="GO:0140098">
    <property type="term" value="F:catalytic activity, acting on RNA"/>
    <property type="evidence" value="ECO:0007669"/>
    <property type="project" value="UniProtKB-ARBA"/>
</dbReference>
<evidence type="ECO:0000256" key="3">
    <source>
        <dbReference type="PIRSR" id="PIRSR606225-1"/>
    </source>
</evidence>
<dbReference type="GO" id="GO:0003723">
    <property type="term" value="F:RNA binding"/>
    <property type="evidence" value="ECO:0007669"/>
    <property type="project" value="UniProtKB-KW"/>
</dbReference>
<comment type="catalytic activity">
    <reaction evidence="1 5">
        <text>a uridine in RNA = a pseudouridine in RNA</text>
        <dbReference type="Rhea" id="RHEA:48348"/>
        <dbReference type="Rhea" id="RHEA-COMP:12068"/>
        <dbReference type="Rhea" id="RHEA-COMP:12069"/>
        <dbReference type="ChEBI" id="CHEBI:65314"/>
        <dbReference type="ChEBI" id="CHEBI:65315"/>
    </reaction>
</comment>
<comment type="function">
    <text evidence="5">Responsible for synthesis of pseudouridine from uracil.</text>
</comment>
<keyword evidence="4" id="KW-0694">RNA-binding</keyword>